<evidence type="ECO:0000313" key="2">
    <source>
        <dbReference type="EMBL" id="TFK99803.1"/>
    </source>
</evidence>
<keyword evidence="3" id="KW-1185">Reference proteome</keyword>
<dbReference type="AlphaFoldDB" id="A0A5C3QN17"/>
<evidence type="ECO:0000313" key="3">
    <source>
        <dbReference type="Proteomes" id="UP000305067"/>
    </source>
</evidence>
<protein>
    <submittedName>
        <fullName evidence="2">Uncharacterized protein</fullName>
    </submittedName>
</protein>
<proteinExistence type="predicted"/>
<accession>A0A5C3QN17</accession>
<organism evidence="2 3">
    <name type="scientific">Pterulicium gracile</name>
    <dbReference type="NCBI Taxonomy" id="1884261"/>
    <lineage>
        <taxon>Eukaryota</taxon>
        <taxon>Fungi</taxon>
        <taxon>Dikarya</taxon>
        <taxon>Basidiomycota</taxon>
        <taxon>Agaricomycotina</taxon>
        <taxon>Agaricomycetes</taxon>
        <taxon>Agaricomycetidae</taxon>
        <taxon>Agaricales</taxon>
        <taxon>Pleurotineae</taxon>
        <taxon>Pterulaceae</taxon>
        <taxon>Pterulicium</taxon>
    </lineage>
</organism>
<gene>
    <name evidence="2" type="ORF">BDV98DRAFT_584088</name>
</gene>
<name>A0A5C3QN17_9AGAR</name>
<evidence type="ECO:0000256" key="1">
    <source>
        <dbReference type="SAM" id="MobiDB-lite"/>
    </source>
</evidence>
<reference evidence="2 3" key="1">
    <citation type="journal article" date="2019" name="Nat. Ecol. Evol.">
        <title>Megaphylogeny resolves global patterns of mushroom evolution.</title>
        <authorList>
            <person name="Varga T."/>
            <person name="Krizsan K."/>
            <person name="Foldi C."/>
            <person name="Dima B."/>
            <person name="Sanchez-Garcia M."/>
            <person name="Sanchez-Ramirez S."/>
            <person name="Szollosi G.J."/>
            <person name="Szarkandi J.G."/>
            <person name="Papp V."/>
            <person name="Albert L."/>
            <person name="Andreopoulos W."/>
            <person name="Angelini C."/>
            <person name="Antonin V."/>
            <person name="Barry K.W."/>
            <person name="Bougher N.L."/>
            <person name="Buchanan P."/>
            <person name="Buyck B."/>
            <person name="Bense V."/>
            <person name="Catcheside P."/>
            <person name="Chovatia M."/>
            <person name="Cooper J."/>
            <person name="Damon W."/>
            <person name="Desjardin D."/>
            <person name="Finy P."/>
            <person name="Geml J."/>
            <person name="Haridas S."/>
            <person name="Hughes K."/>
            <person name="Justo A."/>
            <person name="Karasinski D."/>
            <person name="Kautmanova I."/>
            <person name="Kiss B."/>
            <person name="Kocsube S."/>
            <person name="Kotiranta H."/>
            <person name="LaButti K.M."/>
            <person name="Lechner B.E."/>
            <person name="Liimatainen K."/>
            <person name="Lipzen A."/>
            <person name="Lukacs Z."/>
            <person name="Mihaltcheva S."/>
            <person name="Morgado L.N."/>
            <person name="Niskanen T."/>
            <person name="Noordeloos M.E."/>
            <person name="Ohm R.A."/>
            <person name="Ortiz-Santana B."/>
            <person name="Ovrebo C."/>
            <person name="Racz N."/>
            <person name="Riley R."/>
            <person name="Savchenko A."/>
            <person name="Shiryaev A."/>
            <person name="Soop K."/>
            <person name="Spirin V."/>
            <person name="Szebenyi C."/>
            <person name="Tomsovsky M."/>
            <person name="Tulloss R.E."/>
            <person name="Uehling J."/>
            <person name="Grigoriev I.V."/>
            <person name="Vagvolgyi C."/>
            <person name="Papp T."/>
            <person name="Martin F.M."/>
            <person name="Miettinen O."/>
            <person name="Hibbett D.S."/>
            <person name="Nagy L.G."/>
        </authorList>
    </citation>
    <scope>NUCLEOTIDE SEQUENCE [LARGE SCALE GENOMIC DNA]</scope>
    <source>
        <strain evidence="2 3">CBS 309.79</strain>
    </source>
</reference>
<dbReference type="EMBL" id="ML178832">
    <property type="protein sequence ID" value="TFK99803.1"/>
    <property type="molecule type" value="Genomic_DNA"/>
</dbReference>
<dbReference type="Proteomes" id="UP000305067">
    <property type="component" value="Unassembled WGS sequence"/>
</dbReference>
<feature type="region of interest" description="Disordered" evidence="1">
    <location>
        <begin position="168"/>
        <end position="200"/>
    </location>
</feature>
<feature type="compositionally biased region" description="Basic and acidic residues" evidence="1">
    <location>
        <begin position="169"/>
        <end position="200"/>
    </location>
</feature>
<sequence length="211" mass="24027">MVALTDRCAAQTCAQEVSAKNTKKQEHNMVCSTANCGSDTKEKDKPVHREVACNAKACDSVNRSPVKCRDNCRRKGIHVDNTGVVTGPKVQRLVKSNRTLTGYARSKSEVFADDPYNFRYFWREYWQEAGECGKLQHNLEQRLNRYRDKQRSRILVVGWSQLHAANPKDQVRLEQRERSMKGKDKLSKDEKTGASPQKRAEIKAKLCKGAI</sequence>